<dbReference type="InterPro" id="IPR051852">
    <property type="entry name" value="Alpha-type_PK"/>
</dbReference>
<evidence type="ECO:0000256" key="3">
    <source>
        <dbReference type="ARBA" id="ARBA00022741"/>
    </source>
</evidence>
<accession>A0A7S2UD41</accession>
<dbReference type="GO" id="GO:0031037">
    <property type="term" value="P:myosin II filament disassembly"/>
    <property type="evidence" value="ECO:0007669"/>
    <property type="project" value="TreeGrafter"/>
</dbReference>
<keyword evidence="3" id="KW-0547">Nucleotide-binding</keyword>
<evidence type="ECO:0000256" key="4">
    <source>
        <dbReference type="ARBA" id="ARBA00022777"/>
    </source>
</evidence>
<dbReference type="GO" id="GO:0005524">
    <property type="term" value="F:ATP binding"/>
    <property type="evidence" value="ECO:0007669"/>
    <property type="project" value="UniProtKB-KW"/>
</dbReference>
<keyword evidence="4" id="KW-0418">Kinase</keyword>
<dbReference type="EMBL" id="HBHQ01009154">
    <property type="protein sequence ID" value="CAD9814358.1"/>
    <property type="molecule type" value="Transcribed_RNA"/>
</dbReference>
<dbReference type="SMART" id="SM00333">
    <property type="entry name" value="TUDOR"/>
    <property type="match status" value="1"/>
</dbReference>
<dbReference type="SMART" id="SM00811">
    <property type="entry name" value="Alpha_kinase"/>
    <property type="match status" value="1"/>
</dbReference>
<evidence type="ECO:0000256" key="2">
    <source>
        <dbReference type="ARBA" id="ARBA00022679"/>
    </source>
</evidence>
<gene>
    <name evidence="7" type="ORF">ASEP1449_LOCUS6183</name>
</gene>
<sequence length="792" mass="88187">MTAQAESPSIHASRRIYNVLRDAAAKAVLEEDVWGEFGLDTIPAERVIRHLYHPDTNRSMQNGNSYGYWSTEDTICKFEKTPFAHGAMRFCYRMKKLSTPPQSASNHRFHSYGWSRASNYVAKCYQIDGRVDTSEEAKAAVRNDIGLQYEANYWAEVFNKRNPPQTICFIRAYAMEFPDREGTPWFAVERYIAGTDSYGTGFIKHNTNAGFRDTEQRRKTPQVFSAHSFYASHGTRLVADIQGVGDLYTDPQVLSRDYQFGDGDLGPRGMALFFQSFRHCTYSDAMGIPVFPLSRNELKHQAKYNENDLTVSDDGDDVSSTATDDVLDSFARMDLNRQRRRSSLLTHGDILKMHILSSTESESLSASLSASQNNTVRRSNLTIPEHLRQSKSMLRKTNARKSPFKNISRSKDSMDEVQSMLELATKDAVFDHVSFHRKASGEIRARHSQNDVMPGLVVAPPMIPNDECRANLGVVHYELACLHGMGRFPETISDDDNKDDDDMNHDVNSVVFHLAHAASLYHVPACISLARVMAGLYSTVSHLLAQPVVPIDFELAKELLQRAMDAPPSFASPSEPKVAAGCLLFQILQNEHDDTNHDSNDDGDNPTTRITTPRVIMGVLEQTLDLLEMAKGEAKDVKKHEERVARGGRLAVGDKVTANYAMEGSFYPGIVVEIHDDSDNNGGINILVQFDDDGSTELLSADHVKPLIPPTATTQRSVAKQQELDPFGHDDSDEKCSLEPFVLQAELAELKAGIGENSQASVLFQQAAEEAMTAGKMQSATKWSLRAAELES</sequence>
<evidence type="ECO:0000259" key="6">
    <source>
        <dbReference type="PROSITE" id="PS51158"/>
    </source>
</evidence>
<dbReference type="GO" id="GO:0004674">
    <property type="term" value="F:protein serine/threonine kinase activity"/>
    <property type="evidence" value="ECO:0007669"/>
    <property type="project" value="UniProtKB-KW"/>
</dbReference>
<evidence type="ECO:0000313" key="7">
    <source>
        <dbReference type="EMBL" id="CAD9814358.1"/>
    </source>
</evidence>
<dbReference type="SUPFAM" id="SSF56112">
    <property type="entry name" value="Protein kinase-like (PK-like)"/>
    <property type="match status" value="1"/>
</dbReference>
<dbReference type="PROSITE" id="PS51158">
    <property type="entry name" value="ALPHA_KINASE"/>
    <property type="match status" value="1"/>
</dbReference>
<dbReference type="Pfam" id="PF02816">
    <property type="entry name" value="Alpha_kinase"/>
    <property type="match status" value="1"/>
</dbReference>
<name>A0A7S2UD41_9STRA</name>
<dbReference type="Gene3D" id="3.30.200.20">
    <property type="entry name" value="Phosphorylase Kinase, domain 1"/>
    <property type="match status" value="1"/>
</dbReference>
<reference evidence="7" key="1">
    <citation type="submission" date="2021-01" db="EMBL/GenBank/DDBJ databases">
        <authorList>
            <person name="Corre E."/>
            <person name="Pelletier E."/>
            <person name="Niang G."/>
            <person name="Scheremetjew M."/>
            <person name="Finn R."/>
            <person name="Kale V."/>
            <person name="Holt S."/>
            <person name="Cochrane G."/>
            <person name="Meng A."/>
            <person name="Brown T."/>
            <person name="Cohen L."/>
        </authorList>
    </citation>
    <scope>NUCLEOTIDE SEQUENCE</scope>
    <source>
        <strain evidence="7">CCMP2084</strain>
    </source>
</reference>
<dbReference type="Gene3D" id="3.20.200.10">
    <property type="entry name" value="MHCK/EF2 kinase"/>
    <property type="match status" value="1"/>
</dbReference>
<dbReference type="InterPro" id="IPR011009">
    <property type="entry name" value="Kinase-like_dom_sf"/>
</dbReference>
<organism evidence="7">
    <name type="scientific">Attheya septentrionalis</name>
    <dbReference type="NCBI Taxonomy" id="420275"/>
    <lineage>
        <taxon>Eukaryota</taxon>
        <taxon>Sar</taxon>
        <taxon>Stramenopiles</taxon>
        <taxon>Ochrophyta</taxon>
        <taxon>Bacillariophyta</taxon>
        <taxon>Coscinodiscophyceae</taxon>
        <taxon>Chaetocerotophycidae</taxon>
        <taxon>Chaetocerotales</taxon>
        <taxon>Attheyaceae</taxon>
        <taxon>Attheya</taxon>
    </lineage>
</organism>
<dbReference type="PANTHER" id="PTHR45992">
    <property type="entry name" value="EUKARYOTIC ELONGATION FACTOR 2 KINASE-RELATED"/>
    <property type="match status" value="1"/>
</dbReference>
<dbReference type="AlphaFoldDB" id="A0A7S2UD41"/>
<dbReference type="CDD" id="cd04508">
    <property type="entry name" value="Tudor_SF"/>
    <property type="match status" value="1"/>
</dbReference>
<feature type="domain" description="Alpha-type protein kinase" evidence="6">
    <location>
        <begin position="61"/>
        <end position="293"/>
    </location>
</feature>
<dbReference type="GO" id="GO:1903013">
    <property type="term" value="P:response to differentiation-inducing factor 1"/>
    <property type="evidence" value="ECO:0007669"/>
    <property type="project" value="TreeGrafter"/>
</dbReference>
<evidence type="ECO:0000256" key="5">
    <source>
        <dbReference type="ARBA" id="ARBA00022840"/>
    </source>
</evidence>
<keyword evidence="5" id="KW-0067">ATP-binding</keyword>
<dbReference type="InterPro" id="IPR004166">
    <property type="entry name" value="a-kinase_dom"/>
</dbReference>
<dbReference type="PANTHER" id="PTHR45992:SF2">
    <property type="entry name" value="EUKARYOTIC ELONGATION FACTOR 2 KINASE"/>
    <property type="match status" value="1"/>
</dbReference>
<dbReference type="Gene3D" id="2.30.30.140">
    <property type="match status" value="1"/>
</dbReference>
<keyword evidence="1" id="KW-0723">Serine/threonine-protein kinase</keyword>
<proteinExistence type="predicted"/>
<keyword evidence="2" id="KW-0808">Transferase</keyword>
<evidence type="ECO:0000256" key="1">
    <source>
        <dbReference type="ARBA" id="ARBA00022527"/>
    </source>
</evidence>
<dbReference type="InterPro" id="IPR002999">
    <property type="entry name" value="Tudor"/>
</dbReference>
<protein>
    <recommendedName>
        <fullName evidence="6">Alpha-type protein kinase domain-containing protein</fullName>
    </recommendedName>
</protein>